<accession>A0AAE7MP31</accession>
<keyword evidence="4" id="KW-0378">Hydrolase</keyword>
<protein>
    <recommendedName>
        <fullName evidence="6">ATP-dependent Clp protease proteolytic subunit</fullName>
    </recommendedName>
</protein>
<dbReference type="Proteomes" id="UP000516696">
    <property type="component" value="Chromosome"/>
</dbReference>
<evidence type="ECO:0000256" key="1">
    <source>
        <dbReference type="ARBA" id="ARBA00007039"/>
    </source>
</evidence>
<dbReference type="InterPro" id="IPR001907">
    <property type="entry name" value="ClpP"/>
</dbReference>
<keyword evidence="3 8" id="KW-0645">Protease</keyword>
<dbReference type="GO" id="GO:0006515">
    <property type="term" value="P:protein quality control for misfolded or incompletely synthesized proteins"/>
    <property type="evidence" value="ECO:0007669"/>
    <property type="project" value="TreeGrafter"/>
</dbReference>
<dbReference type="PANTHER" id="PTHR10381">
    <property type="entry name" value="ATP-DEPENDENT CLP PROTEASE PROTEOLYTIC SUBUNIT"/>
    <property type="match status" value="1"/>
</dbReference>
<dbReference type="NCBIfam" id="NF045542">
    <property type="entry name" value="Clp_rel_HeadMat"/>
    <property type="match status" value="1"/>
</dbReference>
<dbReference type="GO" id="GO:0004252">
    <property type="term" value="F:serine-type endopeptidase activity"/>
    <property type="evidence" value="ECO:0007669"/>
    <property type="project" value="InterPro"/>
</dbReference>
<feature type="transmembrane region" description="Helical" evidence="7">
    <location>
        <begin position="74"/>
        <end position="92"/>
    </location>
</feature>
<dbReference type="GO" id="GO:0009368">
    <property type="term" value="C:endopeptidase Clp complex"/>
    <property type="evidence" value="ECO:0007669"/>
    <property type="project" value="TreeGrafter"/>
</dbReference>
<dbReference type="GO" id="GO:0051117">
    <property type="term" value="F:ATPase binding"/>
    <property type="evidence" value="ECO:0007669"/>
    <property type="project" value="TreeGrafter"/>
</dbReference>
<keyword evidence="7" id="KW-1133">Transmembrane helix</keyword>
<evidence type="ECO:0000256" key="7">
    <source>
        <dbReference type="SAM" id="Phobius"/>
    </source>
</evidence>
<dbReference type="InterPro" id="IPR023562">
    <property type="entry name" value="ClpP/TepA"/>
</dbReference>
<evidence type="ECO:0000313" key="8">
    <source>
        <dbReference type="EMBL" id="QOG26996.1"/>
    </source>
</evidence>
<evidence type="ECO:0000256" key="6">
    <source>
        <dbReference type="RuleBase" id="RU003567"/>
    </source>
</evidence>
<keyword evidence="2" id="KW-0963">Cytoplasm</keyword>
<name>A0AAE7MP31_ENTGA</name>
<evidence type="ECO:0000256" key="5">
    <source>
        <dbReference type="ARBA" id="ARBA00022825"/>
    </source>
</evidence>
<dbReference type="Gene3D" id="3.90.226.10">
    <property type="entry name" value="2-enoyl-CoA Hydratase, Chain A, domain 1"/>
    <property type="match status" value="1"/>
</dbReference>
<evidence type="ECO:0000256" key="4">
    <source>
        <dbReference type="ARBA" id="ARBA00022801"/>
    </source>
</evidence>
<dbReference type="EMBL" id="CP050485">
    <property type="protein sequence ID" value="QOG26996.1"/>
    <property type="molecule type" value="Genomic_DNA"/>
</dbReference>
<comment type="similarity">
    <text evidence="1 6">Belongs to the peptidase S14 family.</text>
</comment>
<sequence>MKMTVKIKINGPIISSDDKWFYDWFDMEATCPKDVLSKLPTNGEDVEVTINSYGGLVDMGNEIYTGLRAYSGKVIANVVMAGSAASIIAMAATQIKISPVGQIMIHNVSMGSQGDYHEMDKASEILQKANLSLANAYVAKTGKSKDEILSLMDKETWLTAEEAVEYGFADSIMFENTERPQLVADGGSGLIPSNVINEVNKLRNQKPFAQVVIDEEKMKQIVDDSIEDLKTNTIIQGKSIQEWMDEKQNTKNAEPTNESPFARFLF</sequence>
<dbReference type="PRINTS" id="PR00127">
    <property type="entry name" value="CLPPROTEASEP"/>
</dbReference>
<evidence type="ECO:0000313" key="9">
    <source>
        <dbReference type="Proteomes" id="UP000516696"/>
    </source>
</evidence>
<dbReference type="InterPro" id="IPR029045">
    <property type="entry name" value="ClpP/crotonase-like_dom_sf"/>
</dbReference>
<keyword evidence="5" id="KW-0720">Serine protease</keyword>
<dbReference type="AlphaFoldDB" id="A0AAE7MP31"/>
<keyword evidence="7" id="KW-0812">Transmembrane</keyword>
<dbReference type="GO" id="GO:0004176">
    <property type="term" value="F:ATP-dependent peptidase activity"/>
    <property type="evidence" value="ECO:0007669"/>
    <property type="project" value="InterPro"/>
</dbReference>
<dbReference type="PANTHER" id="PTHR10381:SF70">
    <property type="entry name" value="ATP-DEPENDENT CLP PROTEASE PROTEOLYTIC SUBUNIT"/>
    <property type="match status" value="1"/>
</dbReference>
<organism evidence="8 9">
    <name type="scientific">Enterococcus gallinarum</name>
    <dbReference type="NCBI Taxonomy" id="1353"/>
    <lineage>
        <taxon>Bacteria</taxon>
        <taxon>Bacillati</taxon>
        <taxon>Bacillota</taxon>
        <taxon>Bacilli</taxon>
        <taxon>Lactobacillales</taxon>
        <taxon>Enterococcaceae</taxon>
        <taxon>Enterococcus</taxon>
    </lineage>
</organism>
<keyword evidence="7" id="KW-0472">Membrane</keyword>
<evidence type="ECO:0000256" key="2">
    <source>
        <dbReference type="ARBA" id="ARBA00022490"/>
    </source>
</evidence>
<dbReference type="Pfam" id="PF00574">
    <property type="entry name" value="CLP_protease"/>
    <property type="match status" value="1"/>
</dbReference>
<proteinExistence type="inferred from homology"/>
<reference evidence="8 9" key="1">
    <citation type="submission" date="2020-03" db="EMBL/GenBank/DDBJ databases">
        <title>Characterization of ganglioside-mimicking enterococci.</title>
        <authorList>
            <person name="Patry R.T."/>
            <person name="Nothaft H."/>
            <person name="Bridger R."/>
            <person name="Shajahan A."/>
            <person name="Huynh S."/>
            <person name="Sanchez S."/>
            <person name="Azadi P."/>
            <person name="Cooper K."/>
            <person name="Miller W.G."/>
            <person name="Parker C.T."/>
            <person name="Wells L."/>
            <person name="Szymanski C.M."/>
        </authorList>
    </citation>
    <scope>NUCLEOTIDE SEQUENCE [LARGE SCALE GENOMIC DNA]</scope>
    <source>
        <strain evidence="8 9">EGM181</strain>
    </source>
</reference>
<evidence type="ECO:0000256" key="3">
    <source>
        <dbReference type="ARBA" id="ARBA00022670"/>
    </source>
</evidence>
<dbReference type="SUPFAM" id="SSF52096">
    <property type="entry name" value="ClpP/crotonase"/>
    <property type="match status" value="1"/>
</dbReference>
<gene>
    <name evidence="8" type="ORF">EGM181_06940</name>
</gene>
<dbReference type="CDD" id="cd07016">
    <property type="entry name" value="S14_ClpP_1"/>
    <property type="match status" value="1"/>
</dbReference>